<evidence type="ECO:0000259" key="17">
    <source>
        <dbReference type="Pfam" id="PF02852"/>
    </source>
</evidence>
<comment type="miscellaneous">
    <text evidence="16">The active site is a redox-active disulfide bond.</text>
</comment>
<keyword evidence="9 14" id="KW-0520">NAD</keyword>
<keyword evidence="22" id="KW-1185">Reference proteome</keyword>
<dbReference type="RefSeq" id="WP_062558847.1">
    <property type="nucleotide sequence ID" value="NZ_CP013341.1"/>
</dbReference>
<dbReference type="EMBL" id="QAOL01000029">
    <property type="protein sequence ID" value="PTQ81960.1"/>
    <property type="molecule type" value="Genomic_DNA"/>
</dbReference>
<evidence type="ECO:0000256" key="7">
    <source>
        <dbReference type="ARBA" id="ARBA00022827"/>
    </source>
</evidence>
<dbReference type="InterPro" id="IPR036188">
    <property type="entry name" value="FAD/NAD-bd_sf"/>
</dbReference>
<keyword evidence="11 16" id="KW-0676">Redox-active center</keyword>
<evidence type="ECO:0000256" key="13">
    <source>
        <dbReference type="PIRSR" id="PIRSR000350-2"/>
    </source>
</evidence>
<dbReference type="Proteomes" id="UP000182882">
    <property type="component" value="Unassembled WGS sequence"/>
</dbReference>
<dbReference type="InterPro" id="IPR001100">
    <property type="entry name" value="Pyr_nuc-diS_OxRdtase"/>
</dbReference>
<evidence type="ECO:0000256" key="5">
    <source>
        <dbReference type="ARBA" id="ARBA00022490"/>
    </source>
</evidence>
<dbReference type="FunFam" id="3.30.390.30:FF:000001">
    <property type="entry name" value="Dihydrolipoyl dehydrogenase"/>
    <property type="match status" value="1"/>
</dbReference>
<dbReference type="EMBL" id="FNLN01000021">
    <property type="protein sequence ID" value="SDU06434.1"/>
    <property type="molecule type" value="Genomic_DNA"/>
</dbReference>
<evidence type="ECO:0000313" key="22">
    <source>
        <dbReference type="Proteomes" id="UP000182882"/>
    </source>
</evidence>
<evidence type="ECO:0000256" key="14">
    <source>
        <dbReference type="PIRSR" id="PIRSR000350-3"/>
    </source>
</evidence>
<dbReference type="Gene3D" id="3.50.50.60">
    <property type="entry name" value="FAD/NAD(P)-binding domain"/>
    <property type="match status" value="2"/>
</dbReference>
<dbReference type="InterPro" id="IPR006258">
    <property type="entry name" value="Lipoamide_DH"/>
</dbReference>
<evidence type="ECO:0000256" key="3">
    <source>
        <dbReference type="ARBA" id="ARBA00012608"/>
    </source>
</evidence>
<dbReference type="PANTHER" id="PTHR22912">
    <property type="entry name" value="DISULFIDE OXIDOREDUCTASE"/>
    <property type="match status" value="1"/>
</dbReference>
<dbReference type="GO" id="GO:0004148">
    <property type="term" value="F:dihydrolipoyl dehydrogenase (NADH) activity"/>
    <property type="evidence" value="ECO:0007669"/>
    <property type="project" value="UniProtKB-EC"/>
</dbReference>
<dbReference type="PIRSF" id="PIRSF000350">
    <property type="entry name" value="Mercury_reductase_MerA"/>
    <property type="match status" value="1"/>
</dbReference>
<evidence type="ECO:0000256" key="9">
    <source>
        <dbReference type="ARBA" id="ARBA00023027"/>
    </source>
</evidence>
<dbReference type="InterPro" id="IPR050151">
    <property type="entry name" value="Class-I_Pyr_Nuc-Dis_Oxidored"/>
</dbReference>
<protein>
    <recommendedName>
        <fullName evidence="4 16">Dihydrolipoyl dehydrogenase</fullName>
        <ecNumber evidence="3 16">1.8.1.4</ecNumber>
    </recommendedName>
</protein>
<feature type="active site" description="Proton acceptor" evidence="13">
    <location>
        <position position="465"/>
    </location>
</feature>
<dbReference type="EMBL" id="OCMU01000001">
    <property type="protein sequence ID" value="SOD15859.1"/>
    <property type="molecule type" value="Genomic_DNA"/>
</dbReference>
<dbReference type="Pfam" id="PF07992">
    <property type="entry name" value="Pyr_redox_2"/>
    <property type="match status" value="1"/>
</dbReference>
<dbReference type="PROSITE" id="PS00076">
    <property type="entry name" value="PYRIDINE_REDOX_1"/>
    <property type="match status" value="1"/>
</dbReference>
<evidence type="ECO:0000313" key="21">
    <source>
        <dbReference type="EMBL" id="SOD15859.1"/>
    </source>
</evidence>
<dbReference type="InterPro" id="IPR004099">
    <property type="entry name" value="Pyr_nucl-diS_OxRdtase_dimer"/>
</dbReference>
<sequence>MLETFDVAIIGAGPGGYVAAIRCAQLGLNTVCIDEWKNSRGKASLGGTCLNVGCIPSKALLESSENYFKIQHKISAHGISAENVSVNIPAMIARKDKIVTTFTAGITSLFKKNKVKSMHGRGTLLNREESINAWKIKVDNSDATETIEAKHVIVATGSIPRQLSFAPVDNEMILDNAGALALMEVPKRLGVIGAGVIGLEMGSVWRRLGAEVTILEAMPGFLMAADEQIAKEAKSIFAKEPGLQINTGVNIKSVKVSGNSVVVGYGDSNNQEQVMEVDKLIVAIGRIPNTIGLGLEENGLSVDERGFIIVDQNCRTNLTNVYAVGDVVRGPMLAHKASEEGVAVAEMIKHLETNQTSVDEAIDFNTIPWVIYTAPEIAWVGKNEQELRAAGIAYKAGQFPFIANGRARAINETSGFIKILADEKTDRVLGVHMIGPHVSELISEAVMAMKFSASSQDIACIVHAHPSLSEVFHEAALGVDKRTLHI</sequence>
<dbReference type="Proteomes" id="UP000219335">
    <property type="component" value="Unassembled WGS sequence"/>
</dbReference>
<keyword evidence="6 16" id="KW-0285">Flavoprotein</keyword>
<dbReference type="Gene3D" id="3.30.390.30">
    <property type="match status" value="1"/>
</dbReference>
<feature type="binding site" evidence="14">
    <location>
        <position position="58"/>
    </location>
    <ligand>
        <name>FAD</name>
        <dbReference type="ChEBI" id="CHEBI:57692"/>
    </ligand>
</feature>
<evidence type="ECO:0000313" key="23">
    <source>
        <dbReference type="Proteomes" id="UP000219335"/>
    </source>
</evidence>
<feature type="binding site" evidence="14">
    <location>
        <position position="216"/>
    </location>
    <ligand>
        <name>NAD(+)</name>
        <dbReference type="ChEBI" id="CHEBI:57540"/>
    </ligand>
</feature>
<dbReference type="SUPFAM" id="SSF55424">
    <property type="entry name" value="FAD/NAD-linked reductases, dimerisation (C-terminal) domain"/>
    <property type="match status" value="1"/>
</dbReference>
<reference evidence="19 24" key="4">
    <citation type="submission" date="2018-04" db="EMBL/GenBank/DDBJ databases">
        <title>Active sludge and wastewater microbial communities from Klosterneuburg, Austria.</title>
        <authorList>
            <person name="Wagner M."/>
        </authorList>
    </citation>
    <scope>NUCLEOTIDE SEQUENCE [LARGE SCALE GENOMIC DNA]</scope>
    <source>
        <strain evidence="19 24">Nm4</strain>
    </source>
</reference>
<organism evidence="19 24">
    <name type="scientific">Nitrosomonas ureae</name>
    <dbReference type="NCBI Taxonomy" id="44577"/>
    <lineage>
        <taxon>Bacteria</taxon>
        <taxon>Pseudomonadati</taxon>
        <taxon>Pseudomonadota</taxon>
        <taxon>Betaproteobacteria</taxon>
        <taxon>Nitrosomonadales</taxon>
        <taxon>Nitrosomonadaceae</taxon>
        <taxon>Nitrosomonas</taxon>
    </lineage>
</organism>
<reference evidence="22" key="2">
    <citation type="submission" date="2016-10" db="EMBL/GenBank/DDBJ databases">
        <authorList>
            <person name="Varghese N."/>
            <person name="Submissions S."/>
        </authorList>
    </citation>
    <scope>NUCLEOTIDE SEQUENCE [LARGE SCALE GENOMIC DNA]</scope>
    <source>
        <strain evidence="22">Nm10</strain>
    </source>
</reference>
<dbReference type="GO" id="GO:0006103">
    <property type="term" value="P:2-oxoglutarate metabolic process"/>
    <property type="evidence" value="ECO:0007669"/>
    <property type="project" value="TreeGrafter"/>
</dbReference>
<feature type="binding site" evidence="14">
    <location>
        <begin position="193"/>
        <end position="200"/>
    </location>
    <ligand>
        <name>NAD(+)</name>
        <dbReference type="ChEBI" id="CHEBI:57540"/>
    </ligand>
</feature>
<accession>A0A0S3AJ39</accession>
<dbReference type="PRINTS" id="PR00411">
    <property type="entry name" value="PNDRDTASEI"/>
</dbReference>
<dbReference type="InterPro" id="IPR023753">
    <property type="entry name" value="FAD/NAD-binding_dom"/>
</dbReference>
<comment type="catalytic activity">
    <reaction evidence="12 16">
        <text>N(6)-[(R)-dihydrolipoyl]-L-lysyl-[protein] + NAD(+) = N(6)-[(R)-lipoyl]-L-lysyl-[protein] + NADH + H(+)</text>
        <dbReference type="Rhea" id="RHEA:15045"/>
        <dbReference type="Rhea" id="RHEA-COMP:10474"/>
        <dbReference type="Rhea" id="RHEA-COMP:10475"/>
        <dbReference type="ChEBI" id="CHEBI:15378"/>
        <dbReference type="ChEBI" id="CHEBI:57540"/>
        <dbReference type="ChEBI" id="CHEBI:57945"/>
        <dbReference type="ChEBI" id="CHEBI:83099"/>
        <dbReference type="ChEBI" id="CHEBI:83100"/>
        <dbReference type="EC" id="1.8.1.4"/>
    </reaction>
</comment>
<dbReference type="SUPFAM" id="SSF51905">
    <property type="entry name" value="FAD/NAD(P)-binding domain"/>
    <property type="match status" value="1"/>
</dbReference>
<dbReference type="PANTHER" id="PTHR22912:SF224">
    <property type="entry name" value="DIHYDROLIPOYL DEHYDROGENASE"/>
    <property type="match status" value="1"/>
</dbReference>
<evidence type="ECO:0000256" key="15">
    <source>
        <dbReference type="PIRSR" id="PIRSR000350-4"/>
    </source>
</evidence>
<dbReference type="EC" id="1.8.1.4" evidence="3 16"/>
<feature type="binding site" evidence="14">
    <location>
        <position position="122"/>
    </location>
    <ligand>
        <name>FAD</name>
        <dbReference type="ChEBI" id="CHEBI:57692"/>
    </ligand>
</feature>
<evidence type="ECO:0000256" key="2">
    <source>
        <dbReference type="ARBA" id="ARBA00007532"/>
    </source>
</evidence>
<reference evidence="21 23" key="3">
    <citation type="submission" date="2017-09" db="EMBL/GenBank/DDBJ databases">
        <authorList>
            <person name="Ehlers B."/>
            <person name="Leendertz F.H."/>
        </authorList>
    </citation>
    <scope>NUCLEOTIDE SEQUENCE [LARGE SCALE GENOMIC DNA]</scope>
    <source>
        <strain evidence="21 23">Nm42</strain>
    </source>
</reference>
<feature type="binding site" evidence="14">
    <location>
        <begin position="156"/>
        <end position="158"/>
    </location>
    <ligand>
        <name>FAD</name>
        <dbReference type="ChEBI" id="CHEBI:57692"/>
    </ligand>
</feature>
<dbReference type="Pfam" id="PF02852">
    <property type="entry name" value="Pyr_redox_dim"/>
    <property type="match status" value="1"/>
</dbReference>
<dbReference type="PRINTS" id="PR00368">
    <property type="entry name" value="FADPNR"/>
</dbReference>
<comment type="cofactor">
    <cofactor evidence="14 16">
        <name>FAD</name>
        <dbReference type="ChEBI" id="CHEBI:57692"/>
    </cofactor>
    <text evidence="14 16">Binds 1 FAD per subunit.</text>
</comment>
<evidence type="ECO:0000313" key="19">
    <source>
        <dbReference type="EMBL" id="PTQ81960.1"/>
    </source>
</evidence>
<dbReference type="NCBIfam" id="TIGR01350">
    <property type="entry name" value="lipoamide_DH"/>
    <property type="match status" value="1"/>
</dbReference>
<dbReference type="KEGG" id="nur:ATY38_08020"/>
<evidence type="ECO:0000256" key="11">
    <source>
        <dbReference type="ARBA" id="ARBA00023284"/>
    </source>
</evidence>
<comment type="similarity">
    <text evidence="2 16">Belongs to the class-I pyridine nucleotide-disulfide oxidoreductase family.</text>
</comment>
<keyword evidence="7 14" id="KW-0274">FAD</keyword>
<evidence type="ECO:0000256" key="16">
    <source>
        <dbReference type="RuleBase" id="RU003692"/>
    </source>
</evidence>
<dbReference type="Proteomes" id="UP000244110">
    <property type="component" value="Unassembled WGS sequence"/>
</dbReference>
<feature type="binding site" evidence="14">
    <location>
        <position position="326"/>
    </location>
    <ligand>
        <name>FAD</name>
        <dbReference type="ChEBI" id="CHEBI:57692"/>
    </ligand>
</feature>
<gene>
    <name evidence="19" type="ORF">C8R28_102927</name>
    <name evidence="20" type="ORF">SAMN05216406_12115</name>
    <name evidence="21" type="ORF">SAMN06297164_0111</name>
</gene>
<keyword evidence="8 16" id="KW-0560">Oxidoreductase</keyword>
<evidence type="ECO:0000313" key="20">
    <source>
        <dbReference type="EMBL" id="SDU06434.1"/>
    </source>
</evidence>
<feature type="domain" description="Pyridine nucleotide-disulphide oxidoreductase dimerisation" evidence="17">
    <location>
        <begin position="367"/>
        <end position="476"/>
    </location>
</feature>
<dbReference type="AlphaFoldDB" id="A0A0S3AJ39"/>
<feature type="domain" description="FAD/NAD(P)-binding" evidence="18">
    <location>
        <begin position="5"/>
        <end position="341"/>
    </location>
</feature>
<evidence type="ECO:0000256" key="8">
    <source>
        <dbReference type="ARBA" id="ARBA00023002"/>
    </source>
</evidence>
<evidence type="ECO:0000256" key="12">
    <source>
        <dbReference type="ARBA" id="ARBA00049187"/>
    </source>
</evidence>
<name>A0A0S3AJ39_9PROT</name>
<feature type="binding site" evidence="14">
    <location>
        <begin position="332"/>
        <end position="335"/>
    </location>
    <ligand>
        <name>FAD</name>
        <dbReference type="ChEBI" id="CHEBI:57692"/>
    </ligand>
</feature>
<evidence type="ECO:0000256" key="10">
    <source>
        <dbReference type="ARBA" id="ARBA00023157"/>
    </source>
</evidence>
<evidence type="ECO:0000313" key="24">
    <source>
        <dbReference type="Proteomes" id="UP000244110"/>
    </source>
</evidence>
<proteinExistence type="inferred from homology"/>
<keyword evidence="10" id="KW-1015">Disulfide bond</keyword>
<keyword evidence="14" id="KW-0547">Nucleotide-binding</keyword>
<evidence type="ECO:0000259" key="18">
    <source>
        <dbReference type="Pfam" id="PF07992"/>
    </source>
</evidence>
<evidence type="ECO:0000256" key="1">
    <source>
        <dbReference type="ARBA" id="ARBA00004496"/>
    </source>
</evidence>
<feature type="binding site" evidence="14">
    <location>
        <position position="285"/>
    </location>
    <ligand>
        <name>NAD(+)</name>
        <dbReference type="ChEBI" id="CHEBI:57540"/>
    </ligand>
</feature>
<evidence type="ECO:0000256" key="4">
    <source>
        <dbReference type="ARBA" id="ARBA00016961"/>
    </source>
</evidence>
<dbReference type="InterPro" id="IPR012999">
    <property type="entry name" value="Pyr_OxRdtase_I_AS"/>
</dbReference>
<reference evidence="20" key="1">
    <citation type="submission" date="2016-10" db="EMBL/GenBank/DDBJ databases">
        <authorList>
            <person name="de Groot N.N."/>
        </authorList>
    </citation>
    <scope>NUCLEOTIDE SEQUENCE [LARGE SCALE GENOMIC DNA]</scope>
    <source>
        <strain evidence="20">Nm10</strain>
    </source>
</reference>
<keyword evidence="5" id="KW-0963">Cytoplasm</keyword>
<feature type="disulfide bond" description="Redox-active" evidence="15">
    <location>
        <begin position="49"/>
        <end position="54"/>
    </location>
</feature>
<dbReference type="GO" id="GO:0005737">
    <property type="term" value="C:cytoplasm"/>
    <property type="evidence" value="ECO:0007669"/>
    <property type="project" value="UniProtKB-SubCell"/>
</dbReference>
<comment type="subcellular location">
    <subcellularLocation>
        <location evidence="1">Cytoplasm</location>
    </subcellularLocation>
</comment>
<dbReference type="InterPro" id="IPR016156">
    <property type="entry name" value="FAD/NAD-linked_Rdtase_dimer_sf"/>
</dbReference>
<evidence type="ECO:0000256" key="6">
    <source>
        <dbReference type="ARBA" id="ARBA00022630"/>
    </source>
</evidence>
<dbReference type="GO" id="GO:0050660">
    <property type="term" value="F:flavin adenine dinucleotide binding"/>
    <property type="evidence" value="ECO:0007669"/>
    <property type="project" value="InterPro"/>
</dbReference>